<dbReference type="GO" id="GO:0020037">
    <property type="term" value="F:heme binding"/>
    <property type="evidence" value="ECO:0007669"/>
    <property type="project" value="InterPro"/>
</dbReference>
<dbReference type="AlphaFoldDB" id="A0A0A2DKT4"/>
<dbReference type="InterPro" id="IPR010644">
    <property type="entry name" value="ChdC/CLD"/>
</dbReference>
<comment type="function">
    <text evidence="9">Involved in coproporphyrin-dependent heme b biosynthesis. Catalyzes the decarboxylation of Fe-coproporphyrin III (coproheme) to heme b (protoheme IX), the last step of the pathway. The reaction occurs in a stepwise manner with a three-propionate intermediate.</text>
</comment>
<evidence type="ECO:0000256" key="2">
    <source>
        <dbReference type="ARBA" id="ARBA00022617"/>
    </source>
</evidence>
<keyword evidence="2 9" id="KW-0349">Heme</keyword>
<dbReference type="Gene3D" id="3.30.70.1030">
    <property type="entry name" value="Apc35880, domain 1"/>
    <property type="match status" value="2"/>
</dbReference>
<evidence type="ECO:0000256" key="3">
    <source>
        <dbReference type="ARBA" id="ARBA00022723"/>
    </source>
</evidence>
<evidence type="ECO:0000256" key="9">
    <source>
        <dbReference type="HAMAP-Rule" id="MF_02244"/>
    </source>
</evidence>
<dbReference type="HAMAP" id="MF_02244">
    <property type="entry name" value="Coproheme_decarbox_2"/>
    <property type="match status" value="1"/>
</dbReference>
<evidence type="ECO:0000256" key="4">
    <source>
        <dbReference type="ARBA" id="ARBA00023004"/>
    </source>
</evidence>
<dbReference type="PANTHER" id="PTHR36843">
    <property type="entry name" value="HEME-DEPENDENT PEROXIDASE YWFI-RELATED"/>
    <property type="match status" value="1"/>
</dbReference>
<comment type="similarity">
    <text evidence="9">Belongs to the ChdC family. Type 2 subfamily.</text>
</comment>
<evidence type="ECO:0000256" key="1">
    <source>
        <dbReference type="ARBA" id="ARBA00014413"/>
    </source>
</evidence>
<dbReference type="RefSeq" id="WP_035115123.1">
    <property type="nucleotide sequence ID" value="NZ_CP047046.1"/>
</dbReference>
<dbReference type="GO" id="GO:0016634">
    <property type="term" value="F:oxidoreductase activity, acting on the CH-CH group of donors, oxygen as acceptor"/>
    <property type="evidence" value="ECO:0007669"/>
    <property type="project" value="UniProtKB-UniRule"/>
</dbReference>
<dbReference type="GO" id="GO:0006785">
    <property type="term" value="P:heme B biosynthetic process"/>
    <property type="evidence" value="ECO:0007669"/>
    <property type="project" value="UniProtKB-UniRule"/>
</dbReference>
<dbReference type="SUPFAM" id="SSF54909">
    <property type="entry name" value="Dimeric alpha+beta barrel"/>
    <property type="match status" value="1"/>
</dbReference>
<sequence length="234" mass="27493">MSKKIDYDKLNSTLVYAMWSAFRIPAGTLDGDRQAIAEQFQEFLDSYEDSKVTIRGVYDVSGLRPEADIMFWTHSEDLAELQAFYRAFRRETDLGKVAEPVRSNAALHRPAEFNQSHVPDFLINPEPKRWICLYPFVRTPEWYLMDEKERRRMLVEHGVEARQFNMVRANTIPAFGLGDYEWMLAFESPTMEDVVDLMWKMRYTDARRHVAEETPFYSGQLITDQLPEYIQSLP</sequence>
<keyword evidence="11" id="KW-1185">Reference proteome</keyword>
<protein>
    <recommendedName>
        <fullName evidence="1 9">Coproheme decarboxylase</fullName>
        <ecNumber evidence="8 9">1.3.98.5</ecNumber>
    </recommendedName>
    <alternativeName>
        <fullName evidence="5 9">Coproheme III oxidative decarboxylase</fullName>
    </alternativeName>
    <alternativeName>
        <fullName evidence="6 9">Hydrogen peroxide-dependent heme synthase</fullName>
    </alternativeName>
</protein>
<gene>
    <name evidence="9" type="primary">chdC</name>
    <name evidence="10" type="ORF">MA47_08170</name>
</gene>
<comment type="catalytic activity">
    <reaction evidence="9">
        <text>Fe-coproporphyrin III + H2O2 + H(+) = harderoheme III + CO2 + 2 H2O</text>
        <dbReference type="Rhea" id="RHEA:57940"/>
        <dbReference type="ChEBI" id="CHEBI:15377"/>
        <dbReference type="ChEBI" id="CHEBI:15378"/>
        <dbReference type="ChEBI" id="CHEBI:16240"/>
        <dbReference type="ChEBI" id="CHEBI:16526"/>
        <dbReference type="ChEBI" id="CHEBI:68438"/>
        <dbReference type="ChEBI" id="CHEBI:142463"/>
    </reaction>
</comment>
<comment type="cofactor">
    <cofactor evidence="9">
        <name>Fe-coproporphyrin III</name>
        <dbReference type="ChEBI" id="CHEBI:68438"/>
    </cofactor>
    <text evidence="9">Fe-coproporphyrin III acts as both substrate and redox cofactor.</text>
</comment>
<evidence type="ECO:0000256" key="8">
    <source>
        <dbReference type="ARBA" id="ARBA00050019"/>
    </source>
</evidence>
<evidence type="ECO:0000256" key="5">
    <source>
        <dbReference type="ARBA" id="ARBA00029882"/>
    </source>
</evidence>
<evidence type="ECO:0000313" key="11">
    <source>
        <dbReference type="Proteomes" id="UP000030145"/>
    </source>
</evidence>
<comment type="catalytic activity">
    <reaction evidence="7">
        <text>Fe-coproporphyrin III + 2 H2O2 + 2 H(+) = heme b + 2 CO2 + 4 H2O</text>
        <dbReference type="Rhea" id="RHEA:56516"/>
        <dbReference type="ChEBI" id="CHEBI:15377"/>
        <dbReference type="ChEBI" id="CHEBI:15378"/>
        <dbReference type="ChEBI" id="CHEBI:16240"/>
        <dbReference type="ChEBI" id="CHEBI:16526"/>
        <dbReference type="ChEBI" id="CHEBI:60344"/>
        <dbReference type="ChEBI" id="CHEBI:68438"/>
        <dbReference type="EC" id="1.3.98.5"/>
    </reaction>
    <physiologicalReaction direction="left-to-right" evidence="7">
        <dbReference type="Rhea" id="RHEA:56517"/>
    </physiologicalReaction>
</comment>
<accession>A0A0A2DKT4</accession>
<organism evidence="10 11">
    <name type="scientific">Corynebacterium auriscanis</name>
    <dbReference type="NCBI Taxonomy" id="99807"/>
    <lineage>
        <taxon>Bacteria</taxon>
        <taxon>Bacillati</taxon>
        <taxon>Actinomycetota</taxon>
        <taxon>Actinomycetes</taxon>
        <taxon>Mycobacteriales</taxon>
        <taxon>Corynebacteriaceae</taxon>
        <taxon>Corynebacterium</taxon>
    </lineage>
</organism>
<keyword evidence="3 9" id="KW-0479">Metal-binding</keyword>
<dbReference type="Proteomes" id="UP000030145">
    <property type="component" value="Unassembled WGS sequence"/>
</dbReference>
<dbReference type="EC" id="1.3.98.5" evidence="8 9"/>
<dbReference type="GeneID" id="300553220"/>
<comment type="pathway">
    <text evidence="9">Porphyrin-containing compound metabolism; protoheme biosynthesis.</text>
</comment>
<feature type="binding site" description="axial binding residue" evidence="9">
    <location>
        <position position="157"/>
    </location>
    <ligand>
        <name>Fe-coproporphyrin III</name>
        <dbReference type="ChEBI" id="CHEBI:68438"/>
    </ligand>
    <ligandPart>
        <name>Fe</name>
        <dbReference type="ChEBI" id="CHEBI:18248"/>
    </ligandPart>
</feature>
<reference evidence="10 11" key="1">
    <citation type="submission" date="2014-10" db="EMBL/GenBank/DDBJ databases">
        <title>Whole Genome sequence of Corynebacterium auriscanis strain CIP 106629.</title>
        <authorList>
            <person name="Hassan S.S."/>
            <person name="Jamal S.B."/>
            <person name="Tiwari S."/>
            <person name="Oliveira L.D.C."/>
            <person name="Souza F."/>
            <person name="Mariano D.C."/>
            <person name="Almeida S."/>
            <person name="Dorella F."/>
            <person name="Pereira F."/>
            <person name="Carvalho A."/>
            <person name="Leal C.A."/>
            <person name="Soares S.D.C."/>
            <person name="Figueiredo H.C."/>
            <person name="Silva A."/>
            <person name="Azevedo V.A."/>
        </authorList>
    </citation>
    <scope>NUCLEOTIDE SEQUENCE [LARGE SCALE GENOMIC DNA]</scope>
    <source>
        <strain evidence="10 11">CIP 106629</strain>
    </source>
</reference>
<evidence type="ECO:0000313" key="10">
    <source>
        <dbReference type="EMBL" id="KGM18372.1"/>
    </source>
</evidence>
<dbReference type="GO" id="GO:0046872">
    <property type="term" value="F:metal ion binding"/>
    <property type="evidence" value="ECO:0007669"/>
    <property type="project" value="UniProtKB-KW"/>
</dbReference>
<evidence type="ECO:0000256" key="6">
    <source>
        <dbReference type="ARBA" id="ARBA00030236"/>
    </source>
</evidence>
<keyword evidence="4 9" id="KW-0408">Iron</keyword>
<evidence type="ECO:0000256" key="7">
    <source>
        <dbReference type="ARBA" id="ARBA00049896"/>
    </source>
</evidence>
<dbReference type="PANTHER" id="PTHR36843:SF1">
    <property type="entry name" value="COPROHEME DECARBOXYLASE"/>
    <property type="match status" value="1"/>
</dbReference>
<dbReference type="NCBIfam" id="NF042928">
    <property type="entry name" value="HemQ_actino"/>
    <property type="match status" value="1"/>
</dbReference>
<comment type="caution">
    <text evidence="10">The sequence shown here is derived from an EMBL/GenBank/DDBJ whole genome shotgun (WGS) entry which is preliminary data.</text>
</comment>
<keyword evidence="9" id="KW-0350">Heme biosynthesis</keyword>
<proteinExistence type="inferred from homology"/>
<dbReference type="EMBL" id="JRVJ01000015">
    <property type="protein sequence ID" value="KGM18372.1"/>
    <property type="molecule type" value="Genomic_DNA"/>
</dbReference>
<keyword evidence="9" id="KW-0560">Oxidoreductase</keyword>
<feature type="active site" evidence="9">
    <location>
        <position position="134"/>
    </location>
</feature>
<comment type="catalytic activity">
    <reaction evidence="9">
        <text>harderoheme III + H2O2 + H(+) = heme b + CO2 + 2 H2O</text>
        <dbReference type="Rhea" id="RHEA:57944"/>
        <dbReference type="ChEBI" id="CHEBI:15377"/>
        <dbReference type="ChEBI" id="CHEBI:15378"/>
        <dbReference type="ChEBI" id="CHEBI:16240"/>
        <dbReference type="ChEBI" id="CHEBI:16526"/>
        <dbReference type="ChEBI" id="CHEBI:60344"/>
        <dbReference type="ChEBI" id="CHEBI:142463"/>
    </reaction>
</comment>
<dbReference type="Pfam" id="PF06778">
    <property type="entry name" value="Chlor_dismutase"/>
    <property type="match status" value="1"/>
</dbReference>
<dbReference type="InterPro" id="IPR011008">
    <property type="entry name" value="Dimeric_a/b-barrel"/>
</dbReference>
<name>A0A0A2DKT4_9CORY</name>